<proteinExistence type="predicted"/>
<reference evidence="3" key="2">
    <citation type="submission" date="2025-08" db="UniProtKB">
        <authorList>
            <consortium name="RefSeq"/>
        </authorList>
    </citation>
    <scope>IDENTIFICATION</scope>
</reference>
<dbReference type="GeneID" id="103339163"/>
<protein>
    <submittedName>
        <fullName evidence="3">Uncharacterized protein LOC103339163</fullName>
    </submittedName>
</protein>
<accession>A0ABM0PJX3</accession>
<organism evidence="2 3">
    <name type="scientific">Prunus mume</name>
    <name type="common">Japanese apricot</name>
    <name type="synonym">Armeniaca mume</name>
    <dbReference type="NCBI Taxonomy" id="102107"/>
    <lineage>
        <taxon>Eukaryota</taxon>
        <taxon>Viridiplantae</taxon>
        <taxon>Streptophyta</taxon>
        <taxon>Embryophyta</taxon>
        <taxon>Tracheophyta</taxon>
        <taxon>Spermatophyta</taxon>
        <taxon>Magnoliopsida</taxon>
        <taxon>eudicotyledons</taxon>
        <taxon>Gunneridae</taxon>
        <taxon>Pentapetalae</taxon>
        <taxon>rosids</taxon>
        <taxon>fabids</taxon>
        <taxon>Rosales</taxon>
        <taxon>Rosaceae</taxon>
        <taxon>Amygdaloideae</taxon>
        <taxon>Amygdaleae</taxon>
        <taxon>Prunus</taxon>
    </lineage>
</organism>
<name>A0ABM0PJX3_PRUMU</name>
<evidence type="ECO:0000313" key="3">
    <source>
        <dbReference type="RefSeq" id="XP_008240675.1"/>
    </source>
</evidence>
<sequence>MAFPRTQKSKPGPSSPIIFLVISIAAIALLFLASSLISTSGFSLSSPKTLESRPKIKNMNQNRQTGHEKYLYWGDRVDCHGKHYSSCAGTGHQESSLRCALEEAMFLQRYIPTF</sequence>
<evidence type="ECO:0000313" key="2">
    <source>
        <dbReference type="Proteomes" id="UP000694861"/>
    </source>
</evidence>
<keyword evidence="2" id="KW-1185">Reference proteome</keyword>
<dbReference type="RefSeq" id="XP_008240675.1">
    <property type="nucleotide sequence ID" value="XM_008242453.1"/>
</dbReference>
<reference evidence="2" key="1">
    <citation type="journal article" date="2012" name="Nat. Commun.">
        <title>The genome of Prunus mume.</title>
        <authorList>
            <person name="Zhang Q."/>
            <person name="Chen W."/>
            <person name="Sun L."/>
            <person name="Zhao F."/>
            <person name="Huang B."/>
            <person name="Yang W."/>
            <person name="Tao Y."/>
            <person name="Wang J."/>
            <person name="Yuan Z."/>
            <person name="Fan G."/>
            <person name="Xing Z."/>
            <person name="Han C."/>
            <person name="Pan H."/>
            <person name="Zhong X."/>
            <person name="Shi W."/>
            <person name="Liang X."/>
            <person name="Du D."/>
            <person name="Sun F."/>
            <person name="Xu Z."/>
            <person name="Hao R."/>
            <person name="Lv T."/>
            <person name="Lv Y."/>
            <person name="Zheng Z."/>
            <person name="Sun M."/>
            <person name="Luo L."/>
            <person name="Cai M."/>
            <person name="Gao Y."/>
            <person name="Wang J."/>
            <person name="Yin Y."/>
            <person name="Xu X."/>
            <person name="Cheng T."/>
            <person name="Wang J."/>
        </authorList>
    </citation>
    <scope>NUCLEOTIDE SEQUENCE [LARGE SCALE GENOMIC DNA]</scope>
</reference>
<feature type="region of interest" description="Disordered" evidence="1">
    <location>
        <begin position="41"/>
        <end position="63"/>
    </location>
</feature>
<gene>
    <name evidence="3" type="primary">LOC103339163</name>
</gene>
<dbReference type="Proteomes" id="UP000694861">
    <property type="component" value="Linkage group LG8"/>
</dbReference>
<evidence type="ECO:0000256" key="1">
    <source>
        <dbReference type="SAM" id="MobiDB-lite"/>
    </source>
</evidence>